<accession>E4U164</accession>
<keyword evidence="2" id="KW-1185">Reference proteome</keyword>
<dbReference type="HOGENOM" id="CLU_1517172_0_0_7"/>
<evidence type="ECO:0000313" key="2">
    <source>
        <dbReference type="Proteomes" id="UP000008721"/>
    </source>
</evidence>
<organism evidence="1 2">
    <name type="scientific">Sulfuricurvum kujiense (strain ATCC BAA-921 / DSM 16994 / JCM 11577 / YK-1)</name>
    <dbReference type="NCBI Taxonomy" id="709032"/>
    <lineage>
        <taxon>Bacteria</taxon>
        <taxon>Pseudomonadati</taxon>
        <taxon>Campylobacterota</taxon>
        <taxon>Epsilonproteobacteria</taxon>
        <taxon>Campylobacterales</taxon>
        <taxon>Sulfurimonadaceae</taxon>
        <taxon>Sulfuricurvum</taxon>
    </lineage>
</organism>
<dbReference type="Proteomes" id="UP000008721">
    <property type="component" value="Chromosome"/>
</dbReference>
<dbReference type="EMBL" id="CP002355">
    <property type="protein sequence ID" value="ADR33368.1"/>
    <property type="molecule type" value="Genomic_DNA"/>
</dbReference>
<reference evidence="1 2" key="1">
    <citation type="journal article" date="2012" name="Stand. Genomic Sci.">
        <title>Complete genome sequence of the sulfur compounds oxidizing chemolithoautotroph Sulfuricurvum kujiense type strain (YK-1(T)).</title>
        <authorList>
            <person name="Han C."/>
            <person name="Kotsyurbenko O."/>
            <person name="Chertkov O."/>
            <person name="Held B."/>
            <person name="Lapidus A."/>
            <person name="Nolan M."/>
            <person name="Lucas S."/>
            <person name="Hammon N."/>
            <person name="Deshpande S."/>
            <person name="Cheng J.F."/>
            <person name="Tapia R."/>
            <person name="Goodwin L.A."/>
            <person name="Pitluck S."/>
            <person name="Liolios K."/>
            <person name="Pagani I."/>
            <person name="Ivanova N."/>
            <person name="Mavromatis K."/>
            <person name="Mikhailova N."/>
            <person name="Pati A."/>
            <person name="Chen A."/>
            <person name="Palaniappan K."/>
            <person name="Land M."/>
            <person name="Hauser L."/>
            <person name="Chang Y.J."/>
            <person name="Jeffries C.D."/>
            <person name="Brambilla E.M."/>
            <person name="Rohde M."/>
            <person name="Spring S."/>
            <person name="Sikorski J."/>
            <person name="Goker M."/>
            <person name="Woyke T."/>
            <person name="Bristow J."/>
            <person name="Eisen J.A."/>
            <person name="Markowitz V."/>
            <person name="Hugenholtz P."/>
            <person name="Kyrpides N.C."/>
            <person name="Klenk H.P."/>
            <person name="Detter J.C."/>
        </authorList>
    </citation>
    <scope>NUCLEOTIDE SEQUENCE [LARGE SCALE GENOMIC DNA]</scope>
    <source>
        <strain evidence="2">ATCC BAA-921 / DSM 16994 / JCM 11577 / YK-1</strain>
    </source>
</reference>
<dbReference type="AlphaFoldDB" id="E4U164"/>
<gene>
    <name evidence="1" type="ordered locus">Sulku_0702</name>
</gene>
<proteinExistence type="predicted"/>
<sequence length="177" mass="19557">MKYITSLLLFFNTLGWSATYDPFLLDTHLSLLPKIAMLEKGLVSHGKSPLKILIAYERGDEDTAESCTKILMTKFNGKVNGHPITVTTLPFDKLDASNAYHLIYALKASLSQLKKVHNAVGSSGAITALYDADKLGDDGLLLSIQMERAPVILINSKALRENRYSFPDSLLEMARLI</sequence>
<protein>
    <submittedName>
        <fullName evidence="1">Uncharacterized protein</fullName>
    </submittedName>
</protein>
<evidence type="ECO:0000313" key="1">
    <source>
        <dbReference type="EMBL" id="ADR33368.1"/>
    </source>
</evidence>
<name>E4U164_SULKY</name>
<dbReference type="RefSeq" id="WP_013459565.1">
    <property type="nucleotide sequence ID" value="NC_014762.1"/>
</dbReference>
<dbReference type="KEGG" id="sku:Sulku_0702"/>
<dbReference type="STRING" id="709032.Sulku_0702"/>